<dbReference type="Proteomes" id="UP000094426">
    <property type="component" value="Unassembled WGS sequence"/>
</dbReference>
<evidence type="ECO:0000313" key="2">
    <source>
        <dbReference type="Proteomes" id="UP000094426"/>
    </source>
</evidence>
<dbReference type="EMBL" id="LNZG01000023">
    <property type="protein sequence ID" value="ODA90049.1"/>
    <property type="molecule type" value="Genomic_DNA"/>
</dbReference>
<reference evidence="1 2" key="1">
    <citation type="submission" date="2015-11" db="EMBL/GenBank/DDBJ databases">
        <authorList>
            <person name="Zhang Y."/>
            <person name="Guo Z."/>
        </authorList>
    </citation>
    <scope>NUCLEOTIDE SEQUENCE [LARGE SCALE GENOMIC DNA]</scope>
    <source>
        <strain evidence="2">gdw1</strain>
    </source>
</reference>
<dbReference type="OrthoDB" id="4978239at2"/>
<proteinExistence type="predicted"/>
<organism evidence="1 2">
    <name type="scientific">Leifsonia xyli subsp. xyli</name>
    <dbReference type="NCBI Taxonomy" id="59736"/>
    <lineage>
        <taxon>Bacteria</taxon>
        <taxon>Bacillati</taxon>
        <taxon>Actinomycetota</taxon>
        <taxon>Actinomycetes</taxon>
        <taxon>Micrococcales</taxon>
        <taxon>Microbacteriaceae</taxon>
        <taxon>Leifsonia</taxon>
    </lineage>
</organism>
<comment type="caution">
    <text evidence="1">The sequence shown here is derived from an EMBL/GenBank/DDBJ whole genome shotgun (WGS) entry which is preliminary data.</text>
</comment>
<sequence>MTPGGPAAEAGIGVGSSAERLLSAYPEIQRTGSYTDSTTYYGLHNGAGGWIVFAVFESRVVSVQVANESNVPAENGSVRTMPSERCPA</sequence>
<accession>A0A1E2SJW7</accession>
<gene>
    <name evidence="1" type="ORF">ATY41_03200</name>
</gene>
<dbReference type="AlphaFoldDB" id="A0A1E2SJW7"/>
<evidence type="ECO:0000313" key="1">
    <source>
        <dbReference type="EMBL" id="ODA90049.1"/>
    </source>
</evidence>
<protein>
    <submittedName>
        <fullName evidence="1">Uncharacterized protein</fullName>
    </submittedName>
</protein>
<dbReference type="RefSeq" id="WP_011186948.1">
    <property type="nucleotide sequence ID" value="NZ_LNZG01000023.1"/>
</dbReference>
<name>A0A1E2SJW7_LEIXY</name>